<keyword evidence="12" id="KW-1185">Reference proteome</keyword>
<feature type="domain" description="NAD(P)-binding" evidence="10">
    <location>
        <begin position="5"/>
        <end position="327"/>
    </location>
</feature>
<dbReference type="PRINTS" id="PR01713">
    <property type="entry name" value="NUCEPIMERASE"/>
</dbReference>
<dbReference type="InterPro" id="IPR005886">
    <property type="entry name" value="UDP_G4E"/>
</dbReference>
<dbReference type="EMBL" id="BAABFN010000001">
    <property type="protein sequence ID" value="GAA4301875.1"/>
    <property type="molecule type" value="Genomic_DNA"/>
</dbReference>
<comment type="cofactor">
    <cofactor evidence="2 9">
        <name>NAD(+)</name>
        <dbReference type="ChEBI" id="CHEBI:57540"/>
    </cofactor>
</comment>
<evidence type="ECO:0000259" key="10">
    <source>
        <dbReference type="Pfam" id="PF16363"/>
    </source>
</evidence>
<comment type="similarity">
    <text evidence="4 9">Belongs to the NAD(P)-dependent epimerase/dehydratase family.</text>
</comment>
<keyword evidence="7 9" id="KW-0520">NAD</keyword>
<evidence type="ECO:0000256" key="2">
    <source>
        <dbReference type="ARBA" id="ARBA00001911"/>
    </source>
</evidence>
<dbReference type="SUPFAM" id="SSF51735">
    <property type="entry name" value="NAD(P)-binding Rossmann-fold domains"/>
    <property type="match status" value="1"/>
</dbReference>
<comment type="catalytic activity">
    <reaction evidence="1 9">
        <text>UDP-alpha-D-glucose = UDP-alpha-D-galactose</text>
        <dbReference type="Rhea" id="RHEA:22168"/>
        <dbReference type="ChEBI" id="CHEBI:58885"/>
        <dbReference type="ChEBI" id="CHEBI:66914"/>
        <dbReference type="EC" id="5.1.3.2"/>
    </reaction>
</comment>
<proteinExistence type="inferred from homology"/>
<dbReference type="Pfam" id="PF16363">
    <property type="entry name" value="GDP_Man_Dehyd"/>
    <property type="match status" value="1"/>
</dbReference>
<comment type="pathway">
    <text evidence="3 9">Carbohydrate metabolism; galactose metabolism.</text>
</comment>
<dbReference type="Gene3D" id="3.40.50.720">
    <property type="entry name" value="NAD(P)-binding Rossmann-like Domain"/>
    <property type="match status" value="1"/>
</dbReference>
<evidence type="ECO:0000256" key="9">
    <source>
        <dbReference type="RuleBase" id="RU366046"/>
    </source>
</evidence>
<dbReference type="RefSeq" id="WP_344974488.1">
    <property type="nucleotide sequence ID" value="NZ_BAABFN010000001.1"/>
</dbReference>
<keyword evidence="8 9" id="KW-0413">Isomerase</keyword>
<dbReference type="Proteomes" id="UP001501207">
    <property type="component" value="Unassembled WGS sequence"/>
</dbReference>
<dbReference type="PANTHER" id="PTHR43725:SF47">
    <property type="entry name" value="UDP-GLUCOSE 4-EPIMERASE"/>
    <property type="match status" value="1"/>
</dbReference>
<evidence type="ECO:0000256" key="5">
    <source>
        <dbReference type="ARBA" id="ARBA00013189"/>
    </source>
</evidence>
<accession>A0ABP8FEG3</accession>
<protein>
    <recommendedName>
        <fullName evidence="6 9">UDP-glucose 4-epimerase</fullName>
        <ecNumber evidence="5 9">5.1.3.2</ecNumber>
    </recommendedName>
</protein>
<gene>
    <name evidence="11" type="primary">galE</name>
    <name evidence="11" type="ORF">GCM10023143_03940</name>
</gene>
<dbReference type="InterPro" id="IPR016040">
    <property type="entry name" value="NAD(P)-bd_dom"/>
</dbReference>
<evidence type="ECO:0000256" key="3">
    <source>
        <dbReference type="ARBA" id="ARBA00004947"/>
    </source>
</evidence>
<keyword evidence="9" id="KW-0119">Carbohydrate metabolism</keyword>
<evidence type="ECO:0000256" key="7">
    <source>
        <dbReference type="ARBA" id="ARBA00023027"/>
    </source>
</evidence>
<reference evidence="12" key="1">
    <citation type="journal article" date="2019" name="Int. J. Syst. Evol. Microbiol.">
        <title>The Global Catalogue of Microorganisms (GCM) 10K type strain sequencing project: providing services to taxonomists for standard genome sequencing and annotation.</title>
        <authorList>
            <consortium name="The Broad Institute Genomics Platform"/>
            <consortium name="The Broad Institute Genome Sequencing Center for Infectious Disease"/>
            <person name="Wu L."/>
            <person name="Ma J."/>
        </authorList>
    </citation>
    <scope>NUCLEOTIDE SEQUENCE [LARGE SCALE GENOMIC DNA]</scope>
    <source>
        <strain evidence="12">JCM 17664</strain>
    </source>
</reference>
<dbReference type="InterPro" id="IPR036291">
    <property type="entry name" value="NAD(P)-bd_dom_sf"/>
</dbReference>
<dbReference type="Gene3D" id="3.90.25.10">
    <property type="entry name" value="UDP-galactose 4-epimerase, domain 1"/>
    <property type="match status" value="1"/>
</dbReference>
<evidence type="ECO:0000256" key="6">
    <source>
        <dbReference type="ARBA" id="ARBA00018569"/>
    </source>
</evidence>
<evidence type="ECO:0000256" key="8">
    <source>
        <dbReference type="ARBA" id="ARBA00023235"/>
    </source>
</evidence>
<organism evidence="11 12">
    <name type="scientific">Compostibacter hankyongensis</name>
    <dbReference type="NCBI Taxonomy" id="1007089"/>
    <lineage>
        <taxon>Bacteria</taxon>
        <taxon>Pseudomonadati</taxon>
        <taxon>Bacteroidota</taxon>
        <taxon>Chitinophagia</taxon>
        <taxon>Chitinophagales</taxon>
        <taxon>Chitinophagaceae</taxon>
        <taxon>Compostibacter</taxon>
    </lineage>
</organism>
<dbReference type="CDD" id="cd05247">
    <property type="entry name" value="UDP_G4E_1_SDR_e"/>
    <property type="match status" value="1"/>
</dbReference>
<evidence type="ECO:0000256" key="4">
    <source>
        <dbReference type="ARBA" id="ARBA00007637"/>
    </source>
</evidence>
<evidence type="ECO:0000313" key="11">
    <source>
        <dbReference type="EMBL" id="GAA4301875.1"/>
    </source>
</evidence>
<dbReference type="PANTHER" id="PTHR43725">
    <property type="entry name" value="UDP-GLUCOSE 4-EPIMERASE"/>
    <property type="match status" value="1"/>
</dbReference>
<dbReference type="NCBIfam" id="TIGR01179">
    <property type="entry name" value="galE"/>
    <property type="match status" value="1"/>
</dbReference>
<sequence length="343" mass="38368">MRKVLVTGGCGYIGAHTIVDLIDHGFEVISVDNNSRSTTALLDGIERITGHKIKNYKVDLCNFDDTGAVFQENRDMVGIIHFAAYKTVPESVARPLLYFHNNLESLINVLRCVRDYKIPNFVFSSSCSVYGNTVALPVAEDTPLGEAQSPYARTKQMGEQIIFDYARAYSGNNVLLRYFNPVGAHPSIEIGELPLGKPDNLVPVITQTAAGKLPEMKVWGDDYNTRDGSGIRDYIHVMDIANAHTRALQYLIEGKNASNYEIFNLGIGKGVSVLEAIRAFEKVSGEKLNYTMGPRRPGDVEAIYADNTRARQLLGWEPRYNIEDMMRTAWQWELHLKENNSLS</sequence>
<evidence type="ECO:0000313" key="12">
    <source>
        <dbReference type="Proteomes" id="UP001501207"/>
    </source>
</evidence>
<dbReference type="EC" id="5.1.3.2" evidence="5 9"/>
<comment type="caution">
    <text evidence="11">The sequence shown here is derived from an EMBL/GenBank/DDBJ whole genome shotgun (WGS) entry which is preliminary data.</text>
</comment>
<comment type="subunit">
    <text evidence="9">Homodimer.</text>
</comment>
<name>A0ABP8FEG3_9BACT</name>
<evidence type="ECO:0000256" key="1">
    <source>
        <dbReference type="ARBA" id="ARBA00000083"/>
    </source>
</evidence>